<feature type="compositionally biased region" description="Polar residues" evidence="1">
    <location>
        <begin position="1"/>
        <end position="10"/>
    </location>
</feature>
<evidence type="ECO:0000313" key="2">
    <source>
        <dbReference type="EMBL" id="RNJ48197.1"/>
    </source>
</evidence>
<proteinExistence type="predicted"/>
<protein>
    <submittedName>
        <fullName evidence="2">Uncharacterized protein</fullName>
    </submittedName>
</protein>
<accession>A0A3M9XJ60</accession>
<dbReference type="AlphaFoldDB" id="A0A3M9XJ60"/>
<feature type="region of interest" description="Disordered" evidence="1">
    <location>
        <begin position="1"/>
        <end position="29"/>
    </location>
</feature>
<dbReference type="Proteomes" id="UP000268623">
    <property type="component" value="Unassembled WGS sequence"/>
</dbReference>
<dbReference type="RefSeq" id="WP_148043157.1">
    <property type="nucleotide sequence ID" value="NZ_QWDD01000003.1"/>
</dbReference>
<sequence length="85" mass="9768">MLNHSEFLQSSRKRGVTSMPQRTEREPRIEVQETRTALLRSGMASEATTLELLVELDRIGRIVREIERELSLWDASEARGDSRAN</sequence>
<keyword evidence="3" id="KW-1185">Reference proteome</keyword>
<organism evidence="2 3">
    <name type="scientific">Methylocystis hirsuta</name>
    <dbReference type="NCBI Taxonomy" id="369798"/>
    <lineage>
        <taxon>Bacteria</taxon>
        <taxon>Pseudomonadati</taxon>
        <taxon>Pseudomonadota</taxon>
        <taxon>Alphaproteobacteria</taxon>
        <taxon>Hyphomicrobiales</taxon>
        <taxon>Methylocystaceae</taxon>
        <taxon>Methylocystis</taxon>
    </lineage>
</organism>
<dbReference type="OrthoDB" id="9988174at2"/>
<reference evidence="2 3" key="1">
    <citation type="submission" date="2018-08" db="EMBL/GenBank/DDBJ databases">
        <title>Genome sequence of Methylocystis hirsuta CSC1, a methanotroph able to accumulate PHAs.</title>
        <authorList>
            <person name="Bordel S."/>
            <person name="Rodriguez E."/>
            <person name="Gancedo J."/>
            <person name="Munoz R."/>
        </authorList>
    </citation>
    <scope>NUCLEOTIDE SEQUENCE [LARGE SCALE GENOMIC DNA]</scope>
    <source>
        <strain evidence="2 3">CSC1</strain>
    </source>
</reference>
<evidence type="ECO:0000256" key="1">
    <source>
        <dbReference type="SAM" id="MobiDB-lite"/>
    </source>
</evidence>
<dbReference type="EMBL" id="QWDD01000003">
    <property type="protein sequence ID" value="RNJ48197.1"/>
    <property type="molecule type" value="Genomic_DNA"/>
</dbReference>
<comment type="caution">
    <text evidence="2">The sequence shown here is derived from an EMBL/GenBank/DDBJ whole genome shotgun (WGS) entry which is preliminary data.</text>
</comment>
<name>A0A3M9XJ60_9HYPH</name>
<gene>
    <name evidence="2" type="ORF">D1O30_20560</name>
</gene>
<evidence type="ECO:0000313" key="3">
    <source>
        <dbReference type="Proteomes" id="UP000268623"/>
    </source>
</evidence>